<keyword evidence="3" id="KW-0238">DNA-binding</keyword>
<comment type="similarity">
    <text evidence="1">Belongs to the LysR transcriptional regulatory family.</text>
</comment>
<dbReference type="PANTHER" id="PTHR30537">
    <property type="entry name" value="HTH-TYPE TRANSCRIPTIONAL REGULATOR"/>
    <property type="match status" value="1"/>
</dbReference>
<proteinExistence type="inferred from homology"/>
<accession>A0ABN7XW75</accession>
<keyword evidence="4" id="KW-0804">Transcription</keyword>
<dbReference type="InterPro" id="IPR036390">
    <property type="entry name" value="WH_DNA-bd_sf"/>
</dbReference>
<dbReference type="Pfam" id="PF00126">
    <property type="entry name" value="HTH_1"/>
    <property type="match status" value="1"/>
</dbReference>
<dbReference type="InterPro" id="IPR036388">
    <property type="entry name" value="WH-like_DNA-bd_sf"/>
</dbReference>
<sequence length="322" mass="35319">MDKFHAMQVFTRVVEANSFSRASDSLNLPRGSVTRIVKDLEAFLKIRLLNRTTRSLSLTSEGAAYYERCVRILSEVEQAEGELTTDTRTPRGKLRVDMSGALGKLVVVPALDDFQARFSDIDLSIGFGDRFVDLVQEGIDCVIRVGALGDSTLVARRIGTYHLVTVASPGYLERRGTPRSPDDLEQHVAVNYVSSRTGRAINLNFIVDGERVNIRMRSRLAINDGDAHIQCAIKGLGLVQVPRLLALPYLASGELVEVLPDFRPPSLPISAVYPHSRHLSPPVRAFVDWVAELFAACPGVSADTGMELPPDSPVRARQVSIA</sequence>
<dbReference type="SUPFAM" id="SSF46785">
    <property type="entry name" value="Winged helix' DNA-binding domain"/>
    <property type="match status" value="1"/>
</dbReference>
<evidence type="ECO:0000256" key="1">
    <source>
        <dbReference type="ARBA" id="ARBA00009437"/>
    </source>
</evidence>
<feature type="domain" description="HTH lysR-type" evidence="5">
    <location>
        <begin position="1"/>
        <end position="59"/>
    </location>
</feature>
<dbReference type="CDD" id="cd08472">
    <property type="entry name" value="PBP2_CrgA_like_3"/>
    <property type="match status" value="1"/>
</dbReference>
<dbReference type="Gene3D" id="1.10.10.10">
    <property type="entry name" value="Winged helix-like DNA-binding domain superfamily/Winged helix DNA-binding domain"/>
    <property type="match status" value="1"/>
</dbReference>
<keyword evidence="2" id="KW-0805">Transcription regulation</keyword>
<evidence type="ECO:0000313" key="6">
    <source>
        <dbReference type="EMBL" id="CAG9164333.1"/>
    </source>
</evidence>
<dbReference type="PROSITE" id="PS50931">
    <property type="entry name" value="HTH_LYSR"/>
    <property type="match status" value="1"/>
</dbReference>
<dbReference type="RefSeq" id="WP_223981822.1">
    <property type="nucleotide sequence ID" value="NZ_CAJZAG010000001.1"/>
</dbReference>
<evidence type="ECO:0000313" key="7">
    <source>
        <dbReference type="Proteomes" id="UP000706525"/>
    </source>
</evidence>
<evidence type="ECO:0000256" key="2">
    <source>
        <dbReference type="ARBA" id="ARBA00023015"/>
    </source>
</evidence>
<comment type="caution">
    <text evidence="6">The sequence shown here is derived from an EMBL/GenBank/DDBJ whole genome shotgun (WGS) entry which is preliminary data.</text>
</comment>
<keyword evidence="7" id="KW-1185">Reference proteome</keyword>
<dbReference type="EMBL" id="CAJZAG010000001">
    <property type="protein sequence ID" value="CAG9164333.1"/>
    <property type="molecule type" value="Genomic_DNA"/>
</dbReference>
<dbReference type="Pfam" id="PF03466">
    <property type="entry name" value="LysR_substrate"/>
    <property type="match status" value="1"/>
</dbReference>
<organism evidence="6 7">
    <name type="scientific">Cupriavidus pampae</name>
    <dbReference type="NCBI Taxonomy" id="659251"/>
    <lineage>
        <taxon>Bacteria</taxon>
        <taxon>Pseudomonadati</taxon>
        <taxon>Pseudomonadota</taxon>
        <taxon>Betaproteobacteria</taxon>
        <taxon>Burkholderiales</taxon>
        <taxon>Burkholderiaceae</taxon>
        <taxon>Cupriavidus</taxon>
    </lineage>
</organism>
<dbReference type="InterPro" id="IPR005119">
    <property type="entry name" value="LysR_subst-bd"/>
</dbReference>
<dbReference type="Gene3D" id="3.40.190.290">
    <property type="match status" value="1"/>
</dbReference>
<dbReference type="PANTHER" id="PTHR30537:SF72">
    <property type="entry name" value="LYSR FAMILY TRANSCRIPTIONAL REGULATOR"/>
    <property type="match status" value="1"/>
</dbReference>
<name>A0ABN7XW75_9BURK</name>
<evidence type="ECO:0000256" key="3">
    <source>
        <dbReference type="ARBA" id="ARBA00023125"/>
    </source>
</evidence>
<dbReference type="Proteomes" id="UP000706525">
    <property type="component" value="Unassembled WGS sequence"/>
</dbReference>
<gene>
    <name evidence="6" type="primary">pgrR_1</name>
    <name evidence="6" type="ORF">LMG32289_00676</name>
</gene>
<dbReference type="SUPFAM" id="SSF53850">
    <property type="entry name" value="Periplasmic binding protein-like II"/>
    <property type="match status" value="1"/>
</dbReference>
<protein>
    <submittedName>
        <fullName evidence="6">HTH-type transcriptional regulator PgrR</fullName>
    </submittedName>
</protein>
<reference evidence="6 7" key="1">
    <citation type="submission" date="2021-08" db="EMBL/GenBank/DDBJ databases">
        <authorList>
            <person name="Peeters C."/>
        </authorList>
    </citation>
    <scope>NUCLEOTIDE SEQUENCE [LARGE SCALE GENOMIC DNA]</scope>
    <source>
        <strain evidence="6 7">LMG 32289</strain>
    </source>
</reference>
<evidence type="ECO:0000259" key="5">
    <source>
        <dbReference type="PROSITE" id="PS50931"/>
    </source>
</evidence>
<dbReference type="InterPro" id="IPR000847">
    <property type="entry name" value="LysR_HTH_N"/>
</dbReference>
<evidence type="ECO:0000256" key="4">
    <source>
        <dbReference type="ARBA" id="ARBA00023163"/>
    </source>
</evidence>
<dbReference type="InterPro" id="IPR058163">
    <property type="entry name" value="LysR-type_TF_proteobact-type"/>
</dbReference>